<accession>A0A1G6ID47</accession>
<dbReference type="EMBL" id="FMYP01000015">
    <property type="protein sequence ID" value="SDC04388.1"/>
    <property type="molecule type" value="Genomic_DNA"/>
</dbReference>
<gene>
    <name evidence="1" type="ORF">SAMN05216323_101552</name>
</gene>
<dbReference type="AlphaFoldDB" id="A0A1G6ID47"/>
<dbReference type="STRING" id="1640674.SAMN05216323_101552"/>
<keyword evidence="2" id="KW-1185">Reference proteome</keyword>
<dbReference type="OrthoDB" id="9783544at2"/>
<name>A0A1G6ID47_9BACT</name>
<protein>
    <submittedName>
        <fullName evidence="1">Uncharacterized protein</fullName>
    </submittedName>
</protein>
<evidence type="ECO:0000313" key="1">
    <source>
        <dbReference type="EMBL" id="SDC04388.1"/>
    </source>
</evidence>
<dbReference type="Proteomes" id="UP000199452">
    <property type="component" value="Unassembled WGS sequence"/>
</dbReference>
<dbReference type="RefSeq" id="WP_092436887.1">
    <property type="nucleotide sequence ID" value="NZ_FMYP01000015.1"/>
</dbReference>
<sequence length="335" mass="37159">MPFIDEILKYKSLSIVGLEKNTGKTESLNYILRRLSQKNIVVALTSIGIDGESRDQVCQTPKPEIEVYEGMIFITTEKHYFQRKMVSEILDVSQSYTSLGRLVTARAISSDKVLLSGPPHTNGLKLLIKQMEHFGVDLTIVDGALSRLSLGSPAVTEATVLATGAALSANIPELVRKTKFIYDLIELPEVNGALKEKLDTIEKGVFTIDEDDNLHDLNIQSVLTIENVKDKLLSGGNRIFVSGATSEKLFNFLRIQKRIAETILVVKDFTKIFTTSEAYYAYVKKGGRVMVAQKTKLVAVCINPVSPEGYNLNSVELQNAMQESLNIPVYDVKKL</sequence>
<proteinExistence type="predicted"/>
<organism evidence="1 2">
    <name type="scientific">Williamwhitmania taraxaci</name>
    <dbReference type="NCBI Taxonomy" id="1640674"/>
    <lineage>
        <taxon>Bacteria</taxon>
        <taxon>Pseudomonadati</taxon>
        <taxon>Bacteroidota</taxon>
        <taxon>Bacteroidia</taxon>
        <taxon>Bacteroidales</taxon>
        <taxon>Williamwhitmaniaceae</taxon>
        <taxon>Williamwhitmania</taxon>
    </lineage>
</organism>
<reference evidence="1 2" key="1">
    <citation type="submission" date="2016-09" db="EMBL/GenBank/DDBJ databases">
        <authorList>
            <person name="Capua I."/>
            <person name="De Benedictis P."/>
            <person name="Joannis T."/>
            <person name="Lombin L.H."/>
            <person name="Cattoli G."/>
        </authorList>
    </citation>
    <scope>NUCLEOTIDE SEQUENCE [LARGE SCALE GENOMIC DNA]</scope>
    <source>
        <strain evidence="1 2">A7P-90m</strain>
    </source>
</reference>
<evidence type="ECO:0000313" key="2">
    <source>
        <dbReference type="Proteomes" id="UP000199452"/>
    </source>
</evidence>